<dbReference type="Gene3D" id="3.30.70.1070">
    <property type="entry name" value="Sporulation related repeat"/>
    <property type="match status" value="1"/>
</dbReference>
<accession>A0A1G8QL80</accession>
<keyword evidence="4 8" id="KW-0449">Lipoprotein</keyword>
<organism evidence="8 9">
    <name type="scientific">Ferrimonas sediminum</name>
    <dbReference type="NCBI Taxonomy" id="718193"/>
    <lineage>
        <taxon>Bacteria</taxon>
        <taxon>Pseudomonadati</taxon>
        <taxon>Pseudomonadota</taxon>
        <taxon>Gammaproteobacteria</taxon>
        <taxon>Alteromonadales</taxon>
        <taxon>Ferrimonadaceae</taxon>
        <taxon>Ferrimonas</taxon>
    </lineage>
</organism>
<dbReference type="CDD" id="cd22268">
    <property type="entry name" value="DPBB_RlpA-like"/>
    <property type="match status" value="1"/>
</dbReference>
<dbReference type="InterPro" id="IPR012997">
    <property type="entry name" value="RplA"/>
</dbReference>
<comment type="similarity">
    <text evidence="4 5">Belongs to the RlpA family.</text>
</comment>
<dbReference type="EMBL" id="FNEM01000004">
    <property type="protein sequence ID" value="SDJ05458.1"/>
    <property type="molecule type" value="Genomic_DNA"/>
</dbReference>
<keyword evidence="4" id="KW-0472">Membrane</keyword>
<dbReference type="SUPFAM" id="SSF50685">
    <property type="entry name" value="Barwin-like endoglucanases"/>
    <property type="match status" value="1"/>
</dbReference>
<dbReference type="OrthoDB" id="9779128at2"/>
<dbReference type="Pfam" id="PF05036">
    <property type="entry name" value="SPOR"/>
    <property type="match status" value="1"/>
</dbReference>
<keyword evidence="9" id="KW-1185">Reference proteome</keyword>
<keyword evidence="4" id="KW-1003">Cell membrane</keyword>
<dbReference type="AlphaFoldDB" id="A0A1G8QL80"/>
<evidence type="ECO:0000259" key="7">
    <source>
        <dbReference type="PROSITE" id="PS51724"/>
    </source>
</evidence>
<dbReference type="GO" id="GO:0042834">
    <property type="term" value="F:peptidoglycan binding"/>
    <property type="evidence" value="ECO:0007669"/>
    <property type="project" value="InterPro"/>
</dbReference>
<protein>
    <recommendedName>
        <fullName evidence="4">Endolytic peptidoglycan transglycosylase RlpA</fullName>
        <ecNumber evidence="4">4.2.2.-</ecNumber>
    </recommendedName>
</protein>
<keyword evidence="2 4" id="KW-0456">Lyase</keyword>
<feature type="region of interest" description="Disordered" evidence="6">
    <location>
        <begin position="27"/>
        <end position="59"/>
    </location>
</feature>
<proteinExistence type="inferred from homology"/>
<keyword evidence="3 4" id="KW-0961">Cell wall biogenesis/degradation</keyword>
<dbReference type="GO" id="GO:0071555">
    <property type="term" value="P:cell wall organization"/>
    <property type="evidence" value="ECO:0007669"/>
    <property type="project" value="UniProtKB-KW"/>
</dbReference>
<comment type="subcellular location">
    <subcellularLocation>
        <location evidence="4">Cell membrane</location>
        <topology evidence="4">Lipid-anchor</topology>
    </subcellularLocation>
</comment>
<dbReference type="NCBIfam" id="TIGR00413">
    <property type="entry name" value="rlpA"/>
    <property type="match status" value="1"/>
</dbReference>
<dbReference type="InterPro" id="IPR036908">
    <property type="entry name" value="RlpA-like_sf"/>
</dbReference>
<evidence type="ECO:0000256" key="2">
    <source>
        <dbReference type="ARBA" id="ARBA00023239"/>
    </source>
</evidence>
<dbReference type="EC" id="4.2.2.-" evidence="4"/>
<dbReference type="PANTHER" id="PTHR34183">
    <property type="entry name" value="ENDOLYTIC PEPTIDOGLYCAN TRANSGLYCOSYLASE RLPA"/>
    <property type="match status" value="1"/>
</dbReference>
<feature type="domain" description="SPOR" evidence="7">
    <location>
        <begin position="182"/>
        <end position="258"/>
    </location>
</feature>
<evidence type="ECO:0000256" key="3">
    <source>
        <dbReference type="ARBA" id="ARBA00023316"/>
    </source>
</evidence>
<dbReference type="PANTHER" id="PTHR34183:SF1">
    <property type="entry name" value="ENDOLYTIC PEPTIDOGLYCAN TRANSGLYCOSYLASE RLPA"/>
    <property type="match status" value="1"/>
</dbReference>
<dbReference type="InterPro" id="IPR036680">
    <property type="entry name" value="SPOR-like_sf"/>
</dbReference>
<dbReference type="SUPFAM" id="SSF110997">
    <property type="entry name" value="Sporulation related repeat"/>
    <property type="match status" value="1"/>
</dbReference>
<gene>
    <name evidence="4" type="primary">rlpA</name>
    <name evidence="8" type="ORF">SAMN04488540_104340</name>
</gene>
<dbReference type="InterPro" id="IPR034718">
    <property type="entry name" value="RlpA"/>
</dbReference>
<dbReference type="PROSITE" id="PS51257">
    <property type="entry name" value="PROKAR_LIPOPROTEIN"/>
    <property type="match status" value="1"/>
</dbReference>
<evidence type="ECO:0000256" key="6">
    <source>
        <dbReference type="SAM" id="MobiDB-lite"/>
    </source>
</evidence>
<dbReference type="RefSeq" id="WP_090364353.1">
    <property type="nucleotide sequence ID" value="NZ_FNEM01000004.1"/>
</dbReference>
<dbReference type="InterPro" id="IPR007730">
    <property type="entry name" value="SPOR-like_dom"/>
</dbReference>
<evidence type="ECO:0000313" key="9">
    <source>
        <dbReference type="Proteomes" id="UP000199527"/>
    </source>
</evidence>
<dbReference type="GO" id="GO:0008932">
    <property type="term" value="F:lytic endotransglycosylase activity"/>
    <property type="evidence" value="ECO:0007669"/>
    <property type="project" value="UniProtKB-UniRule"/>
</dbReference>
<evidence type="ECO:0000256" key="5">
    <source>
        <dbReference type="RuleBase" id="RU003495"/>
    </source>
</evidence>
<evidence type="ECO:0000256" key="4">
    <source>
        <dbReference type="HAMAP-Rule" id="MF_02071"/>
    </source>
</evidence>
<dbReference type="PROSITE" id="PS51724">
    <property type="entry name" value="SPOR"/>
    <property type="match status" value="1"/>
</dbReference>
<dbReference type="Proteomes" id="UP000199527">
    <property type="component" value="Unassembled WGS sequence"/>
</dbReference>
<evidence type="ECO:0000313" key="8">
    <source>
        <dbReference type="EMBL" id="SDJ05458.1"/>
    </source>
</evidence>
<dbReference type="Gene3D" id="2.40.40.10">
    <property type="entry name" value="RlpA-like domain"/>
    <property type="match status" value="1"/>
</dbReference>
<dbReference type="GO" id="GO:0000270">
    <property type="term" value="P:peptidoglycan metabolic process"/>
    <property type="evidence" value="ECO:0007669"/>
    <property type="project" value="UniProtKB-UniRule"/>
</dbReference>
<keyword evidence="1" id="KW-0732">Signal</keyword>
<dbReference type="HAMAP" id="MF_02071">
    <property type="entry name" value="RlpA"/>
    <property type="match status" value="1"/>
</dbReference>
<name>A0A1G8QL80_9GAMM</name>
<reference evidence="9" key="1">
    <citation type="submission" date="2016-10" db="EMBL/GenBank/DDBJ databases">
        <authorList>
            <person name="Varghese N."/>
            <person name="Submissions S."/>
        </authorList>
    </citation>
    <scope>NUCLEOTIDE SEQUENCE [LARGE SCALE GENOMIC DNA]</scope>
    <source>
        <strain evidence="9">DSM 23317</strain>
    </source>
</reference>
<sequence length="263" mass="29316">MASINNRLIPLLLPVLMMVGCSSGRYHMDQDRAPDNAPDVSQLEQPKPRYEPPSKQGNRNYQVLGKSYQVMPSASGYLEEGTASWYGAKFHGHLTSNGETYDMYGFSAAHKALPLPTYLKVTNLANQKTVIVRANDRGPFHGDRLIDLSYAAAYHLDMLKQGTARVRIEALATEANPAPMLPQVATRQFLQLTAASNQAALMQLASKLEQRYQVASRLVRQGNLYKLQLGPLQDPFKSQQLLQTLQRDGYDGAFTVYETLEPK</sequence>
<dbReference type="GO" id="GO:0009279">
    <property type="term" value="C:cell outer membrane"/>
    <property type="evidence" value="ECO:0007669"/>
    <property type="project" value="TreeGrafter"/>
</dbReference>
<evidence type="ECO:0000256" key="1">
    <source>
        <dbReference type="ARBA" id="ARBA00022729"/>
    </source>
</evidence>
<dbReference type="Pfam" id="PF03330">
    <property type="entry name" value="DPBB_1"/>
    <property type="match status" value="1"/>
</dbReference>
<dbReference type="GO" id="GO:0005886">
    <property type="term" value="C:plasma membrane"/>
    <property type="evidence" value="ECO:0007669"/>
    <property type="project" value="UniProtKB-SubCell"/>
</dbReference>
<keyword evidence="4" id="KW-0564">Palmitate</keyword>
<comment type="function">
    <text evidence="4">Lytic transglycosylase with a strong preference for naked glycan strands that lack stem peptides.</text>
</comment>
<dbReference type="InterPro" id="IPR009009">
    <property type="entry name" value="RlpA-like_DPBB"/>
</dbReference>